<evidence type="ECO:0000259" key="2">
    <source>
        <dbReference type="Pfam" id="PF24535"/>
    </source>
</evidence>
<feature type="domain" description="DUF7598" evidence="2">
    <location>
        <begin position="13"/>
        <end position="147"/>
    </location>
</feature>
<proteinExistence type="predicted"/>
<dbReference type="EMBL" id="ML734649">
    <property type="protein sequence ID" value="KAB8243116.1"/>
    <property type="molecule type" value="Genomic_DNA"/>
</dbReference>
<evidence type="ECO:0000256" key="1">
    <source>
        <dbReference type="SAM" id="Phobius"/>
    </source>
</evidence>
<sequence>MMASLKESLAGPGFVILNAIRVLNIIALLDIIAACAVMLVKISLLSSFLFFQAASHVMTAGVSLILIISELPFFRGYFDHNWPLLGQDSGFITLALAMLILGVCILGDLNTEATSQESLGTSFWQIVLSAGILAMVMSAINLVASFVFADSSSGVTARHVRVYGAVAPQKVVKRTDSQRSFQLCMKREDTLPKYSTESTPRRQSAMPRFPLKINGLVNTDDAASSKYSRDSSGVAIPDLAHHPAMHIKSLLIFFAPIILPRIVNFYRSTRVALASRPAPRALPQDASRALNVLFFAIIFFLLLSLPFNPHAPSPNIFTLTRSRLNTPTDVVFNRLARYRPENTLTDADTLLRSKFTSLGARKVYLRFGPETLTGCQFCSLDNINTYLLYYLPFHTLLPHLFHMVIVGLVTSAPFAGREAAGWRNKFTMAGIALATLDAYIVFTYDPVQSASAAVRAGISPPSSLYHQITLLRPLAFAIFDGICSFLIYVTATHRFFFTPPSQAEQVDQLVGSSLSALSGATAKLHAVNVARNAVVRDKVLKDRDDAYWRAVVAMNADTTKADGGGLSTNIWEEEEVVRAMSRAMAGEGGVDLAKLGVSAAEYVNGVTADLDNDAEPHEKS</sequence>
<dbReference type="InterPro" id="IPR056019">
    <property type="entry name" value="DUF7598"/>
</dbReference>
<name>A0A5N6GL71_ASPFL</name>
<feature type="transmembrane region" description="Helical" evidence="1">
    <location>
        <begin position="47"/>
        <end position="69"/>
    </location>
</feature>
<dbReference type="VEuPathDB" id="FungiDB:F9C07_5102"/>
<keyword evidence="1" id="KW-1133">Transmembrane helix</keyword>
<dbReference type="PANTHER" id="PTHR39470:SF1">
    <property type="entry name" value="CHORISMATE SYNTHASE PROTEIN"/>
    <property type="match status" value="1"/>
</dbReference>
<feature type="transmembrane region" description="Helical" evidence="1">
    <location>
        <begin position="396"/>
        <end position="414"/>
    </location>
</feature>
<keyword evidence="1" id="KW-0812">Transmembrane</keyword>
<dbReference type="VEuPathDB" id="FungiDB:AFLA_007318"/>
<feature type="transmembrane region" description="Helical" evidence="1">
    <location>
        <begin position="288"/>
        <end position="307"/>
    </location>
</feature>
<dbReference type="AlphaFoldDB" id="A0A5N6GL71"/>
<organism evidence="3">
    <name type="scientific">Aspergillus flavus</name>
    <dbReference type="NCBI Taxonomy" id="5059"/>
    <lineage>
        <taxon>Eukaryota</taxon>
        <taxon>Fungi</taxon>
        <taxon>Dikarya</taxon>
        <taxon>Ascomycota</taxon>
        <taxon>Pezizomycotina</taxon>
        <taxon>Eurotiomycetes</taxon>
        <taxon>Eurotiomycetidae</taxon>
        <taxon>Eurotiales</taxon>
        <taxon>Aspergillaceae</taxon>
        <taxon>Aspergillus</taxon>
        <taxon>Aspergillus subgen. Circumdati</taxon>
    </lineage>
</organism>
<dbReference type="VEuPathDB" id="FungiDB:F9C07_2230963"/>
<feature type="transmembrane region" description="Helical" evidence="1">
    <location>
        <begin position="247"/>
        <end position="267"/>
    </location>
</feature>
<feature type="transmembrane region" description="Helical" evidence="1">
    <location>
        <begin position="426"/>
        <end position="444"/>
    </location>
</feature>
<protein>
    <recommendedName>
        <fullName evidence="2">DUF7598 domain-containing protein</fullName>
    </recommendedName>
</protein>
<evidence type="ECO:0000313" key="3">
    <source>
        <dbReference type="EMBL" id="KAB8243116.1"/>
    </source>
</evidence>
<feature type="transmembrane region" description="Helical" evidence="1">
    <location>
        <begin position="464"/>
        <end position="489"/>
    </location>
</feature>
<feature type="transmembrane region" description="Helical" evidence="1">
    <location>
        <begin position="20"/>
        <end position="40"/>
    </location>
</feature>
<dbReference type="Proteomes" id="UP000325434">
    <property type="component" value="Unassembled WGS sequence"/>
</dbReference>
<gene>
    <name evidence="3" type="ORF">BDV35DRAFT_383468</name>
</gene>
<dbReference type="Pfam" id="PF24535">
    <property type="entry name" value="DUF7598"/>
    <property type="match status" value="1"/>
</dbReference>
<keyword evidence="1" id="KW-0472">Membrane</keyword>
<accession>A0A5N6GL71</accession>
<dbReference type="PANTHER" id="PTHR39470">
    <property type="entry name" value="CHROMOSOME 10, WHOLE GENOME SHOTGUN SEQUENCE"/>
    <property type="match status" value="1"/>
</dbReference>
<dbReference type="VEuPathDB" id="FungiDB:AFLA_007317"/>
<feature type="transmembrane region" description="Helical" evidence="1">
    <location>
        <begin position="89"/>
        <end position="111"/>
    </location>
</feature>
<reference evidence="3" key="1">
    <citation type="submission" date="2019-04" db="EMBL/GenBank/DDBJ databases">
        <title>Friends and foes A comparative genomics study of 23 Aspergillus species from section Flavi.</title>
        <authorList>
            <consortium name="DOE Joint Genome Institute"/>
            <person name="Kjaerbolling I."/>
            <person name="Vesth T."/>
            <person name="Frisvad J.C."/>
            <person name="Nybo J.L."/>
            <person name="Theobald S."/>
            <person name="Kildgaard S."/>
            <person name="Isbrandt T."/>
            <person name="Kuo A."/>
            <person name="Sato A."/>
            <person name="Lyhne E.K."/>
            <person name="Kogle M.E."/>
            <person name="Wiebenga A."/>
            <person name="Kun R.S."/>
            <person name="Lubbers R.J."/>
            <person name="Makela M.R."/>
            <person name="Barry K."/>
            <person name="Chovatia M."/>
            <person name="Clum A."/>
            <person name="Daum C."/>
            <person name="Haridas S."/>
            <person name="He G."/>
            <person name="LaButti K."/>
            <person name="Lipzen A."/>
            <person name="Mondo S."/>
            <person name="Riley R."/>
            <person name="Salamov A."/>
            <person name="Simmons B.A."/>
            <person name="Magnuson J.K."/>
            <person name="Henrissat B."/>
            <person name="Mortensen U.H."/>
            <person name="Larsen T.O."/>
            <person name="Devries R.P."/>
            <person name="Grigoriev I.V."/>
            <person name="Machida M."/>
            <person name="Baker S.E."/>
            <person name="Andersen M.R."/>
        </authorList>
    </citation>
    <scope>NUCLEOTIDE SEQUENCE [LARGE SCALE GENOMIC DNA]</scope>
    <source>
        <strain evidence="3">CBS 121.62</strain>
    </source>
</reference>
<feature type="transmembrane region" description="Helical" evidence="1">
    <location>
        <begin position="123"/>
        <end position="149"/>
    </location>
</feature>